<keyword evidence="5 9" id="KW-0297">G-protein coupled receptor</keyword>
<feature type="transmembrane region" description="Helical" evidence="10">
    <location>
        <begin position="33"/>
        <end position="59"/>
    </location>
</feature>
<evidence type="ECO:0000256" key="8">
    <source>
        <dbReference type="ARBA" id="ARBA00023224"/>
    </source>
</evidence>
<dbReference type="Proteomes" id="UP000515163">
    <property type="component" value="Unplaced"/>
</dbReference>
<dbReference type="InterPro" id="IPR000276">
    <property type="entry name" value="GPCR_Rhodpsn"/>
</dbReference>
<evidence type="ECO:0000256" key="4">
    <source>
        <dbReference type="ARBA" id="ARBA00022989"/>
    </source>
</evidence>
<gene>
    <name evidence="13" type="primary">LOC116287329</name>
</gene>
<feature type="transmembrane region" description="Helical" evidence="10">
    <location>
        <begin position="292"/>
        <end position="312"/>
    </location>
</feature>
<dbReference type="PANTHER" id="PTHR24249:SF372">
    <property type="entry name" value="G-PROTEIN COUPLED RECEPTORS FAMILY 1 PROFILE DOMAIN-CONTAINING PROTEIN"/>
    <property type="match status" value="1"/>
</dbReference>
<keyword evidence="8 9" id="KW-0807">Transducer</keyword>
<comment type="subcellular location">
    <subcellularLocation>
        <location evidence="1">Cell membrane</location>
        <topology evidence="1">Multi-pass membrane protein</topology>
    </subcellularLocation>
</comment>
<dbReference type="GeneID" id="116287329"/>
<evidence type="ECO:0000256" key="7">
    <source>
        <dbReference type="ARBA" id="ARBA00023170"/>
    </source>
</evidence>
<dbReference type="SMART" id="SM01381">
    <property type="entry name" value="7TM_GPCR_Srsx"/>
    <property type="match status" value="1"/>
</dbReference>
<evidence type="ECO:0000256" key="5">
    <source>
        <dbReference type="ARBA" id="ARBA00023040"/>
    </source>
</evidence>
<evidence type="ECO:0000313" key="13">
    <source>
        <dbReference type="RefSeq" id="XP_031549854.1"/>
    </source>
</evidence>
<dbReference type="FunCoup" id="A0A6P8H0A4">
    <property type="interactions" value="391"/>
</dbReference>
<accession>A0A6P8H0A4</accession>
<reference evidence="13" key="1">
    <citation type="submission" date="2025-08" db="UniProtKB">
        <authorList>
            <consortium name="RefSeq"/>
        </authorList>
    </citation>
    <scope>IDENTIFICATION</scope>
    <source>
        <tissue evidence="13">Tentacle</tissue>
    </source>
</reference>
<dbReference type="GO" id="GO:0004930">
    <property type="term" value="F:G protein-coupled receptor activity"/>
    <property type="evidence" value="ECO:0007669"/>
    <property type="project" value="UniProtKB-KW"/>
</dbReference>
<dbReference type="InParanoid" id="A0A6P8H0A4"/>
<dbReference type="PANTHER" id="PTHR24249">
    <property type="entry name" value="HISTAMINE RECEPTOR-RELATED G-PROTEIN COUPLED RECEPTOR"/>
    <property type="match status" value="1"/>
</dbReference>
<dbReference type="PROSITE" id="PS00237">
    <property type="entry name" value="G_PROTEIN_RECEP_F1_1"/>
    <property type="match status" value="1"/>
</dbReference>
<evidence type="ECO:0000256" key="10">
    <source>
        <dbReference type="SAM" id="Phobius"/>
    </source>
</evidence>
<evidence type="ECO:0000256" key="9">
    <source>
        <dbReference type="RuleBase" id="RU000688"/>
    </source>
</evidence>
<name>A0A6P8H0A4_ACTTE</name>
<comment type="similarity">
    <text evidence="9">Belongs to the G-protein coupled receptor 1 family.</text>
</comment>
<feature type="transmembrane region" description="Helical" evidence="10">
    <location>
        <begin position="106"/>
        <end position="131"/>
    </location>
</feature>
<sequence>MNNTSLGNVALPIKCLRSVAEEWTNYHYLNPTLVTAIAVLSLILGVLSTLANGLVLAAVFKTPSLRTKTNFFLTSLALTDLSMGLFICPLFFFGALKWPYHVRFPVFGMVLDFLIMQTLIGSTLNLCAISYDRHIAVKSPLLYTVIMTDKKCVSIITTIWVASTGLSALSFMDSSYEERPTVYIIPALAVPVPSITFMSYCYWKIYKVVLRQKKQIKANSPSAFVNNDDTTVVQNRGNDSARLKKERKATTTVAMIVGTFILCWLPNTLVSILHFFITKSYKCNAYTFGEFWLLSLPISFLNSLLDPLIYVLRNREFKFAIKALFLRSSTRISHLEK</sequence>
<keyword evidence="6 10" id="KW-0472">Membrane</keyword>
<evidence type="ECO:0000313" key="12">
    <source>
        <dbReference type="Proteomes" id="UP000515163"/>
    </source>
</evidence>
<dbReference type="PRINTS" id="PR00237">
    <property type="entry name" value="GPCRRHODOPSN"/>
</dbReference>
<feature type="transmembrane region" description="Helical" evidence="10">
    <location>
        <begin position="152"/>
        <end position="171"/>
    </location>
</feature>
<dbReference type="InterPro" id="IPR050569">
    <property type="entry name" value="TAAR"/>
</dbReference>
<evidence type="ECO:0000256" key="2">
    <source>
        <dbReference type="ARBA" id="ARBA00022475"/>
    </source>
</evidence>
<evidence type="ECO:0000256" key="1">
    <source>
        <dbReference type="ARBA" id="ARBA00004651"/>
    </source>
</evidence>
<dbReference type="Gene3D" id="1.20.1070.10">
    <property type="entry name" value="Rhodopsin 7-helix transmembrane proteins"/>
    <property type="match status" value="1"/>
</dbReference>
<dbReference type="PROSITE" id="PS50262">
    <property type="entry name" value="G_PROTEIN_RECEP_F1_2"/>
    <property type="match status" value="1"/>
</dbReference>
<keyword evidence="4 10" id="KW-1133">Transmembrane helix</keyword>
<feature type="transmembrane region" description="Helical" evidence="10">
    <location>
        <begin position="252"/>
        <end position="277"/>
    </location>
</feature>
<dbReference type="RefSeq" id="XP_031549854.1">
    <property type="nucleotide sequence ID" value="XM_031693994.1"/>
</dbReference>
<feature type="domain" description="G-protein coupled receptors family 1 profile" evidence="11">
    <location>
        <begin position="51"/>
        <end position="310"/>
    </location>
</feature>
<dbReference type="OrthoDB" id="9445642at2759"/>
<dbReference type="SUPFAM" id="SSF81321">
    <property type="entry name" value="Family A G protein-coupled receptor-like"/>
    <property type="match status" value="1"/>
</dbReference>
<dbReference type="InterPro" id="IPR017452">
    <property type="entry name" value="GPCR_Rhodpsn_7TM"/>
</dbReference>
<proteinExistence type="inferred from homology"/>
<evidence type="ECO:0000259" key="11">
    <source>
        <dbReference type="PROSITE" id="PS50262"/>
    </source>
</evidence>
<dbReference type="GO" id="GO:0005886">
    <property type="term" value="C:plasma membrane"/>
    <property type="evidence" value="ECO:0007669"/>
    <property type="project" value="UniProtKB-SubCell"/>
</dbReference>
<dbReference type="KEGG" id="aten:116287329"/>
<dbReference type="AlphaFoldDB" id="A0A6P8H0A4"/>
<organism evidence="12 13">
    <name type="scientific">Actinia tenebrosa</name>
    <name type="common">Australian red waratah sea anemone</name>
    <dbReference type="NCBI Taxonomy" id="6105"/>
    <lineage>
        <taxon>Eukaryota</taxon>
        <taxon>Metazoa</taxon>
        <taxon>Cnidaria</taxon>
        <taxon>Anthozoa</taxon>
        <taxon>Hexacorallia</taxon>
        <taxon>Actiniaria</taxon>
        <taxon>Actiniidae</taxon>
        <taxon>Actinia</taxon>
    </lineage>
</organism>
<keyword evidence="7 9" id="KW-0675">Receptor</keyword>
<keyword evidence="2" id="KW-1003">Cell membrane</keyword>
<feature type="transmembrane region" description="Helical" evidence="10">
    <location>
        <begin position="183"/>
        <end position="203"/>
    </location>
</feature>
<feature type="transmembrane region" description="Helical" evidence="10">
    <location>
        <begin position="71"/>
        <end position="94"/>
    </location>
</feature>
<dbReference type="Pfam" id="PF00001">
    <property type="entry name" value="7tm_1"/>
    <property type="match status" value="1"/>
</dbReference>
<protein>
    <submittedName>
        <fullName evidence="13">5-hydroxytryptamine receptor 1-like</fullName>
    </submittedName>
</protein>
<evidence type="ECO:0000256" key="3">
    <source>
        <dbReference type="ARBA" id="ARBA00022692"/>
    </source>
</evidence>
<keyword evidence="3 9" id="KW-0812">Transmembrane</keyword>
<evidence type="ECO:0000256" key="6">
    <source>
        <dbReference type="ARBA" id="ARBA00023136"/>
    </source>
</evidence>
<keyword evidence="12" id="KW-1185">Reference proteome</keyword>